<gene>
    <name evidence="3" type="ORF">H2508_10085</name>
</gene>
<dbReference type="PANTHER" id="PTHR42951">
    <property type="entry name" value="METALLO-BETA-LACTAMASE DOMAIN-CONTAINING"/>
    <property type="match status" value="1"/>
</dbReference>
<comment type="caution">
    <text evidence="3">The sequence shown here is derived from an EMBL/GenBank/DDBJ whole genome shotgun (WGS) entry which is preliminary data.</text>
</comment>
<dbReference type="InterPro" id="IPR036866">
    <property type="entry name" value="RibonucZ/Hydroxyglut_hydro"/>
</dbReference>
<dbReference type="InterPro" id="IPR001279">
    <property type="entry name" value="Metallo-B-lactamas"/>
</dbReference>
<feature type="domain" description="Metallo-beta-lactamase" evidence="2">
    <location>
        <begin position="47"/>
        <end position="264"/>
    </location>
</feature>
<sequence length="359" mass="40718">MLSDNPEIFRGLTYPWTRSVDPKPGQPEEVAPGVYWARFPMPMSLDHINIWLLEDGDGWTVVDTCLAMDDSRRIWEQLFSGFMQGKPITRVICTHMHPDHVGLAGWLVERFGCELWMTREEFLMCRAMVSDTGQDVPEVAINFYHAAGYTEEQLQNYREKFGSFGKAISPLPSSFRRIVDRETLTIGNRYWQVIVGSGHSPEHACLYCPALKILISGDQVLPKITPNVSVFPTEPHGDPLSEWLSSCTRIRAILPDDLLVLPAHEAPFYGLHTRLTQIIESHQHDLAALYKFLDQPRRAVDCFPALFTRKLEGHNLGLATGETLAHLNCLKGRRQVTSSQDEQGVNWYLRLPDSAAFVD</sequence>
<dbReference type="InterPro" id="IPR050855">
    <property type="entry name" value="NDM-1-like"/>
</dbReference>
<dbReference type="RefSeq" id="WP_182172701.1">
    <property type="nucleotide sequence ID" value="NZ_JACFXU010000014.1"/>
</dbReference>
<dbReference type="InterPro" id="IPR048933">
    <property type="entry name" value="B_lactamase-like_C"/>
</dbReference>
<dbReference type="Pfam" id="PF00753">
    <property type="entry name" value="Lactamase_B"/>
    <property type="match status" value="1"/>
</dbReference>
<dbReference type="GO" id="GO:0017001">
    <property type="term" value="P:antibiotic catabolic process"/>
    <property type="evidence" value="ECO:0007669"/>
    <property type="project" value="UniProtKB-ARBA"/>
</dbReference>
<keyword evidence="4" id="KW-1185">Reference proteome</keyword>
<dbReference type="GO" id="GO:0016787">
    <property type="term" value="F:hydrolase activity"/>
    <property type="evidence" value="ECO:0007669"/>
    <property type="project" value="UniProtKB-KW"/>
</dbReference>
<comment type="similarity">
    <text evidence="1">Belongs to the metallo-beta-lactamase superfamily. Class-B beta-lactamase family.</text>
</comment>
<dbReference type="EMBL" id="JACFXU010000014">
    <property type="protein sequence ID" value="MBA6413456.1"/>
    <property type="molecule type" value="Genomic_DNA"/>
</dbReference>
<dbReference type="SUPFAM" id="SSF56281">
    <property type="entry name" value="Metallo-hydrolase/oxidoreductase"/>
    <property type="match status" value="1"/>
</dbReference>
<evidence type="ECO:0000256" key="1">
    <source>
        <dbReference type="ARBA" id="ARBA00005250"/>
    </source>
</evidence>
<proteinExistence type="inferred from homology"/>
<dbReference type="Gene3D" id="3.60.15.10">
    <property type="entry name" value="Ribonuclease Z/Hydroxyacylglutathione hydrolase-like"/>
    <property type="match status" value="1"/>
</dbReference>
<dbReference type="Pfam" id="PF21221">
    <property type="entry name" value="B_lactamase-like_C"/>
    <property type="match status" value="1"/>
</dbReference>
<organism evidence="3 4">
    <name type="scientific">Sediminihaliea albiluteola</name>
    <dbReference type="NCBI Taxonomy" id="2758564"/>
    <lineage>
        <taxon>Bacteria</taxon>
        <taxon>Pseudomonadati</taxon>
        <taxon>Pseudomonadota</taxon>
        <taxon>Gammaproteobacteria</taxon>
        <taxon>Cellvibrionales</taxon>
        <taxon>Halieaceae</taxon>
        <taxon>Sediminihaliea</taxon>
    </lineage>
</organism>
<dbReference type="AlphaFoldDB" id="A0A7W2TWZ6"/>
<dbReference type="Gene3D" id="1.10.10.10">
    <property type="entry name" value="Winged helix-like DNA-binding domain superfamily/Winged helix DNA-binding domain"/>
    <property type="match status" value="1"/>
</dbReference>
<dbReference type="SMART" id="SM00849">
    <property type="entry name" value="Lactamase_B"/>
    <property type="match status" value="1"/>
</dbReference>
<dbReference type="PANTHER" id="PTHR42951:SF4">
    <property type="entry name" value="ACYL-COENZYME A THIOESTERASE MBLAC2"/>
    <property type="match status" value="1"/>
</dbReference>
<evidence type="ECO:0000313" key="4">
    <source>
        <dbReference type="Proteomes" id="UP000539350"/>
    </source>
</evidence>
<reference evidence="3 4" key="1">
    <citation type="submission" date="2020-07" db="EMBL/GenBank/DDBJ databases">
        <title>Halieaceae bacterium, F7430, whole genome shotgun sequencing project.</title>
        <authorList>
            <person name="Jiang S."/>
            <person name="Liu Z.W."/>
            <person name="Du Z.J."/>
        </authorList>
    </citation>
    <scope>NUCLEOTIDE SEQUENCE [LARGE SCALE GENOMIC DNA]</scope>
    <source>
        <strain evidence="3 4">F7430</strain>
    </source>
</reference>
<protein>
    <submittedName>
        <fullName evidence="3">MBL fold metallo-hydrolase</fullName>
    </submittedName>
</protein>
<dbReference type="InterPro" id="IPR036388">
    <property type="entry name" value="WH-like_DNA-bd_sf"/>
</dbReference>
<name>A0A7W2TWZ6_9GAMM</name>
<evidence type="ECO:0000259" key="2">
    <source>
        <dbReference type="SMART" id="SM00849"/>
    </source>
</evidence>
<keyword evidence="3" id="KW-0378">Hydrolase</keyword>
<evidence type="ECO:0000313" key="3">
    <source>
        <dbReference type="EMBL" id="MBA6413456.1"/>
    </source>
</evidence>
<accession>A0A7W2TWZ6</accession>
<dbReference type="Proteomes" id="UP000539350">
    <property type="component" value="Unassembled WGS sequence"/>
</dbReference>